<protein>
    <submittedName>
        <fullName evidence="1">Acyl-CoA dehydrogenase</fullName>
    </submittedName>
</protein>
<dbReference type="OrthoDB" id="9807883at2"/>
<dbReference type="InterPro" id="IPR037069">
    <property type="entry name" value="AcylCoA_DH/ox_N_sf"/>
</dbReference>
<dbReference type="Gene3D" id="1.10.540.10">
    <property type="entry name" value="Acyl-CoA dehydrogenase/oxidase, N-terminal domain"/>
    <property type="match status" value="1"/>
</dbReference>
<gene>
    <name evidence="1" type="ORF">BST26_09725</name>
</gene>
<proteinExistence type="predicted"/>
<sequence>MGHYKSNVRDQEFNLFEVLSIDEAFGTGRFADIDVDTAREMLSEMARLAEGPIADSFADGDRNPPVFDPDTHTVTLPERFKASVRAVVEGGWHRVGLREEVGGMPAPSALLWALHEHILGANPAVWVYTSGATLAQIFYENATEDQKKWAILAADRDWGATMVLTEPDAGSDVGAGRTKA</sequence>
<comment type="caution">
    <text evidence="1">The sequence shown here is derived from an EMBL/GenBank/DDBJ whole genome shotgun (WGS) entry which is preliminary data.</text>
</comment>
<dbReference type="GO" id="GO:0005886">
    <property type="term" value="C:plasma membrane"/>
    <property type="evidence" value="ECO:0007669"/>
    <property type="project" value="TreeGrafter"/>
</dbReference>
<evidence type="ECO:0000313" key="1">
    <source>
        <dbReference type="EMBL" id="ORA70950.1"/>
    </source>
</evidence>
<dbReference type="STRING" id="444597.BST26_09725"/>
<dbReference type="PANTHER" id="PTHR42803:SF1">
    <property type="entry name" value="BROAD-SPECIFICITY LINEAR ACYL-COA DEHYDROGENASE FADE5"/>
    <property type="match status" value="1"/>
</dbReference>
<feature type="non-terminal residue" evidence="1">
    <location>
        <position position="180"/>
    </location>
</feature>
<name>A0A1X0DGJ4_9MYCO</name>
<dbReference type="GO" id="GO:0016627">
    <property type="term" value="F:oxidoreductase activity, acting on the CH-CH group of donors"/>
    <property type="evidence" value="ECO:0007669"/>
    <property type="project" value="InterPro"/>
</dbReference>
<dbReference type="InterPro" id="IPR046373">
    <property type="entry name" value="Acyl-CoA_Oxase/DH_mid-dom_sf"/>
</dbReference>
<dbReference type="EMBL" id="MVHS01000017">
    <property type="protein sequence ID" value="ORA70950.1"/>
    <property type="molecule type" value="Genomic_DNA"/>
</dbReference>
<dbReference type="AlphaFoldDB" id="A0A1X0DGJ4"/>
<dbReference type="GO" id="GO:0050660">
    <property type="term" value="F:flavin adenine dinucleotide binding"/>
    <property type="evidence" value="ECO:0007669"/>
    <property type="project" value="InterPro"/>
</dbReference>
<dbReference type="PANTHER" id="PTHR42803">
    <property type="entry name" value="ACYL-COA DEHYDROGENASE"/>
    <property type="match status" value="1"/>
</dbReference>
<dbReference type="InterPro" id="IPR009100">
    <property type="entry name" value="AcylCoA_DH/oxidase_NM_dom_sf"/>
</dbReference>
<dbReference type="Gene3D" id="2.40.110.10">
    <property type="entry name" value="Butyryl-CoA Dehydrogenase, subunit A, domain 2"/>
    <property type="match status" value="1"/>
</dbReference>
<dbReference type="InterPro" id="IPR052166">
    <property type="entry name" value="Diverse_Acyl-CoA_DH"/>
</dbReference>
<organism evidence="1 2">
    <name type="scientific">Mycolicibacterium insubricum</name>
    <dbReference type="NCBI Taxonomy" id="444597"/>
    <lineage>
        <taxon>Bacteria</taxon>
        <taxon>Bacillati</taxon>
        <taxon>Actinomycetota</taxon>
        <taxon>Actinomycetes</taxon>
        <taxon>Mycobacteriales</taxon>
        <taxon>Mycobacteriaceae</taxon>
        <taxon>Mycolicibacterium</taxon>
    </lineage>
</organism>
<dbReference type="SUPFAM" id="SSF56645">
    <property type="entry name" value="Acyl-CoA dehydrogenase NM domain-like"/>
    <property type="match status" value="1"/>
</dbReference>
<reference evidence="1 2" key="1">
    <citation type="submission" date="2016-12" db="EMBL/GenBank/DDBJ databases">
        <title>The new phylogeny of genus Mycobacterium.</title>
        <authorList>
            <person name="Tortoli E."/>
            <person name="Trovato A."/>
            <person name="Cirillo D.M."/>
        </authorList>
    </citation>
    <scope>NUCLEOTIDE SEQUENCE [LARGE SCALE GENOMIC DNA]</scope>
    <source>
        <strain evidence="1 2">DSM 45130</strain>
    </source>
</reference>
<keyword evidence="2" id="KW-1185">Reference proteome</keyword>
<evidence type="ECO:0000313" key="2">
    <source>
        <dbReference type="Proteomes" id="UP000192801"/>
    </source>
</evidence>
<accession>A0A1X0DGJ4</accession>
<dbReference type="Proteomes" id="UP000192801">
    <property type="component" value="Unassembled WGS sequence"/>
</dbReference>
<dbReference type="RefSeq" id="WP_133052921.1">
    <property type="nucleotide sequence ID" value="NZ_MVHS01000017.1"/>
</dbReference>